<evidence type="ECO:0000256" key="5">
    <source>
        <dbReference type="ARBA" id="ARBA00022840"/>
    </source>
</evidence>
<dbReference type="InterPro" id="IPR002173">
    <property type="entry name" value="Carboh/pur_kinase_PfkB_CS"/>
</dbReference>
<gene>
    <name evidence="7" type="ORF">HNR44_001612</name>
</gene>
<dbReference type="PANTHER" id="PTHR43085">
    <property type="entry name" value="HEXOKINASE FAMILY MEMBER"/>
    <property type="match status" value="1"/>
</dbReference>
<feature type="domain" description="Carbohydrate kinase PfkB" evidence="6">
    <location>
        <begin position="3"/>
        <end position="306"/>
    </location>
</feature>
<dbReference type="Gene3D" id="3.40.1190.20">
    <property type="match status" value="1"/>
</dbReference>
<evidence type="ECO:0000256" key="4">
    <source>
        <dbReference type="ARBA" id="ARBA00022777"/>
    </source>
</evidence>
<comment type="caution">
    <text evidence="7">The sequence shown here is derived from an EMBL/GenBank/DDBJ whole genome shotgun (WGS) entry which is preliminary data.</text>
</comment>
<name>A0A841PPA3_9BACL</name>
<evidence type="ECO:0000313" key="7">
    <source>
        <dbReference type="EMBL" id="MBB6449634.1"/>
    </source>
</evidence>
<dbReference type="PANTHER" id="PTHR43085:SF1">
    <property type="entry name" value="PSEUDOURIDINE KINASE-RELATED"/>
    <property type="match status" value="1"/>
</dbReference>
<keyword evidence="8" id="KW-1185">Reference proteome</keyword>
<keyword evidence="2 7" id="KW-0808">Transferase</keyword>
<dbReference type="GO" id="GO:0008673">
    <property type="term" value="F:2-dehydro-3-deoxygluconokinase activity"/>
    <property type="evidence" value="ECO:0007669"/>
    <property type="project" value="UniProtKB-EC"/>
</dbReference>
<proteinExistence type="inferred from homology"/>
<dbReference type="RefSeq" id="WP_184403627.1">
    <property type="nucleotide sequence ID" value="NZ_JACHHJ010000002.1"/>
</dbReference>
<evidence type="ECO:0000256" key="1">
    <source>
        <dbReference type="ARBA" id="ARBA00010688"/>
    </source>
</evidence>
<dbReference type="SUPFAM" id="SSF53613">
    <property type="entry name" value="Ribokinase-like"/>
    <property type="match status" value="1"/>
</dbReference>
<dbReference type="AlphaFoldDB" id="A0A841PPA3"/>
<dbReference type="EMBL" id="JACHHJ010000002">
    <property type="protein sequence ID" value="MBB6449634.1"/>
    <property type="molecule type" value="Genomic_DNA"/>
</dbReference>
<dbReference type="InterPro" id="IPR011611">
    <property type="entry name" value="PfkB_dom"/>
</dbReference>
<protein>
    <submittedName>
        <fullName evidence="7">2-dehydro-3-deoxygluconokinase</fullName>
        <ecNumber evidence="7">2.7.1.45</ecNumber>
    </submittedName>
</protein>
<accession>A0A841PPA3</accession>
<dbReference type="Pfam" id="PF00294">
    <property type="entry name" value="PfkB"/>
    <property type="match status" value="1"/>
</dbReference>
<comment type="similarity">
    <text evidence="1">Belongs to the carbohydrate kinase PfkB family.</text>
</comment>
<keyword evidence="3" id="KW-0547">Nucleotide-binding</keyword>
<dbReference type="PROSITE" id="PS00584">
    <property type="entry name" value="PFKB_KINASES_2"/>
    <property type="match status" value="1"/>
</dbReference>
<evidence type="ECO:0000256" key="3">
    <source>
        <dbReference type="ARBA" id="ARBA00022741"/>
    </source>
</evidence>
<dbReference type="InterPro" id="IPR029056">
    <property type="entry name" value="Ribokinase-like"/>
</dbReference>
<dbReference type="Proteomes" id="UP000568839">
    <property type="component" value="Unassembled WGS sequence"/>
</dbReference>
<sequence length="322" mass="34965">MNAEVITFGETMVVFETTDTGPLKYSNYFQKRHGGAESNVAVGLRKLGHASTWMSKVGEDELGEYLLHAIRGEGVNTDDVIMDETAPTGLYIKEKKRPNENNVYYYRAGSAASKLSPEDLHADLFSNHKILHVTGITPLLSQSCDSTVDRAIDYAKQHGLTISFDPNLRFKLMNSYGEEQAKNRMRALAAASDLFLPGVDEAEWMYDTSDEQTIVAKAREEGAKEIVIKSGSSHSYYADQYGNEGQVPSFPVERVIDPIGAGDGFAAGVLSGLLEGVSLEESVRLGSAVGALVVSSPGDIEGLPTRAEVERFVGKTSTDVSR</sequence>
<reference evidence="7 8" key="1">
    <citation type="submission" date="2020-08" db="EMBL/GenBank/DDBJ databases">
        <title>Genomic Encyclopedia of Type Strains, Phase IV (KMG-IV): sequencing the most valuable type-strain genomes for metagenomic binning, comparative biology and taxonomic classification.</title>
        <authorList>
            <person name="Goeker M."/>
        </authorList>
    </citation>
    <scope>NUCLEOTIDE SEQUENCE [LARGE SCALE GENOMIC DNA]</scope>
    <source>
        <strain evidence="7 8">DSM 21769</strain>
    </source>
</reference>
<dbReference type="GO" id="GO:0005524">
    <property type="term" value="F:ATP binding"/>
    <property type="evidence" value="ECO:0007669"/>
    <property type="project" value="UniProtKB-KW"/>
</dbReference>
<evidence type="ECO:0000259" key="6">
    <source>
        <dbReference type="Pfam" id="PF00294"/>
    </source>
</evidence>
<keyword evidence="4 7" id="KW-0418">Kinase</keyword>
<evidence type="ECO:0000313" key="8">
    <source>
        <dbReference type="Proteomes" id="UP000568839"/>
    </source>
</evidence>
<evidence type="ECO:0000256" key="2">
    <source>
        <dbReference type="ARBA" id="ARBA00022679"/>
    </source>
</evidence>
<dbReference type="EC" id="2.7.1.45" evidence="7"/>
<organism evidence="7 8">
    <name type="scientific">Geomicrobium halophilum</name>
    <dbReference type="NCBI Taxonomy" id="549000"/>
    <lineage>
        <taxon>Bacteria</taxon>
        <taxon>Bacillati</taxon>
        <taxon>Bacillota</taxon>
        <taxon>Bacilli</taxon>
        <taxon>Bacillales</taxon>
        <taxon>Geomicrobium</taxon>
    </lineage>
</organism>
<keyword evidence="5" id="KW-0067">ATP-binding</keyword>
<dbReference type="InterPro" id="IPR050306">
    <property type="entry name" value="PfkB_Carbo_kinase"/>
</dbReference>
<dbReference type="CDD" id="cd01166">
    <property type="entry name" value="KdgK"/>
    <property type="match status" value="1"/>
</dbReference>